<dbReference type="Gene3D" id="3.40.50.1240">
    <property type="entry name" value="Phosphoglycerate mutase-like"/>
    <property type="match status" value="1"/>
</dbReference>
<dbReference type="PIRSF" id="PIRSF000709">
    <property type="entry name" value="6PFK_2-Ptase"/>
    <property type="match status" value="1"/>
</dbReference>
<organism evidence="3 4">
    <name type="scientific">Actinomadura barringtoniae</name>
    <dbReference type="NCBI Taxonomy" id="1427535"/>
    <lineage>
        <taxon>Bacteria</taxon>
        <taxon>Bacillati</taxon>
        <taxon>Actinomycetota</taxon>
        <taxon>Actinomycetes</taxon>
        <taxon>Streptosporangiales</taxon>
        <taxon>Thermomonosporaceae</taxon>
        <taxon>Actinomadura</taxon>
    </lineage>
</organism>
<evidence type="ECO:0000313" key="4">
    <source>
        <dbReference type="Proteomes" id="UP000669179"/>
    </source>
</evidence>
<proteinExistence type="predicted"/>
<feature type="binding site" evidence="2">
    <location>
        <position position="58"/>
    </location>
    <ligand>
        <name>substrate</name>
    </ligand>
</feature>
<feature type="active site" description="Tele-phosphohistidine intermediate" evidence="1">
    <location>
        <position position="9"/>
    </location>
</feature>
<evidence type="ECO:0000256" key="2">
    <source>
        <dbReference type="PIRSR" id="PIRSR613078-2"/>
    </source>
</evidence>
<dbReference type="CDD" id="cd07067">
    <property type="entry name" value="HP_PGM_like"/>
    <property type="match status" value="1"/>
</dbReference>
<evidence type="ECO:0000256" key="1">
    <source>
        <dbReference type="PIRSR" id="PIRSR613078-1"/>
    </source>
</evidence>
<dbReference type="PANTHER" id="PTHR48100:SF1">
    <property type="entry name" value="HISTIDINE PHOSPHATASE FAMILY PROTEIN-RELATED"/>
    <property type="match status" value="1"/>
</dbReference>
<accession>A0A939PT57</accession>
<feature type="active site" description="Proton donor/acceptor" evidence="1">
    <location>
        <position position="82"/>
    </location>
</feature>
<gene>
    <name evidence="3" type="ORF">J4573_46505</name>
</gene>
<dbReference type="SMART" id="SM00855">
    <property type="entry name" value="PGAM"/>
    <property type="match status" value="1"/>
</dbReference>
<dbReference type="EMBL" id="JAGEOJ010000027">
    <property type="protein sequence ID" value="MBO2454609.1"/>
    <property type="molecule type" value="Genomic_DNA"/>
</dbReference>
<dbReference type="InterPro" id="IPR050275">
    <property type="entry name" value="PGM_Phosphatase"/>
</dbReference>
<dbReference type="RefSeq" id="WP_208262830.1">
    <property type="nucleotide sequence ID" value="NZ_JAGEOJ010000027.1"/>
</dbReference>
<evidence type="ECO:0000313" key="3">
    <source>
        <dbReference type="EMBL" id="MBO2454609.1"/>
    </source>
</evidence>
<dbReference type="Pfam" id="PF00300">
    <property type="entry name" value="His_Phos_1"/>
    <property type="match status" value="1"/>
</dbReference>
<dbReference type="GO" id="GO:0005737">
    <property type="term" value="C:cytoplasm"/>
    <property type="evidence" value="ECO:0007669"/>
    <property type="project" value="TreeGrafter"/>
</dbReference>
<dbReference type="PANTHER" id="PTHR48100">
    <property type="entry name" value="BROAD-SPECIFICITY PHOSPHATASE YOR283W-RELATED"/>
    <property type="match status" value="1"/>
</dbReference>
<reference evidence="3" key="1">
    <citation type="submission" date="2021-03" db="EMBL/GenBank/DDBJ databases">
        <authorList>
            <person name="Kanchanasin P."/>
            <person name="Saeng-In P."/>
            <person name="Phongsopitanun W."/>
            <person name="Yuki M."/>
            <person name="Kudo T."/>
            <person name="Ohkuma M."/>
            <person name="Tanasupawat S."/>
        </authorList>
    </citation>
    <scope>NUCLEOTIDE SEQUENCE</scope>
    <source>
        <strain evidence="3">GKU 128</strain>
    </source>
</reference>
<dbReference type="InterPro" id="IPR029033">
    <property type="entry name" value="His_PPase_superfam"/>
</dbReference>
<dbReference type="InterPro" id="IPR013078">
    <property type="entry name" value="His_Pase_superF_clade-1"/>
</dbReference>
<dbReference type="Proteomes" id="UP000669179">
    <property type="component" value="Unassembled WGS sequence"/>
</dbReference>
<sequence length="208" mass="23136">MTRLVLARHGESEWHKENRYAGVSDVALTSRGIAQARQLAAWAARADLAAVWSSQLSRARLTGEICAKEAGVEHHVDARLRELDFGAVEGLTTREMNPKVLAAFRRDPVRDHFPGGEDPAEAVERFTDCLRHIGDLHPDGRVLVVAHTTAIRLALCHLMGVPLSEYRRLFPNLRNCAITEIQLQPGHVSVLEFNTPVDRLCPEPLETT</sequence>
<name>A0A939PT57_9ACTN</name>
<dbReference type="GO" id="GO:0016791">
    <property type="term" value="F:phosphatase activity"/>
    <property type="evidence" value="ECO:0007669"/>
    <property type="project" value="TreeGrafter"/>
</dbReference>
<comment type="caution">
    <text evidence="3">The sequence shown here is derived from an EMBL/GenBank/DDBJ whole genome shotgun (WGS) entry which is preliminary data.</text>
</comment>
<protein>
    <submittedName>
        <fullName evidence="3">Histidine phosphatase family protein</fullName>
    </submittedName>
</protein>
<dbReference type="AlphaFoldDB" id="A0A939PT57"/>
<dbReference type="SUPFAM" id="SSF53254">
    <property type="entry name" value="Phosphoglycerate mutase-like"/>
    <property type="match status" value="1"/>
</dbReference>
<keyword evidence="4" id="KW-1185">Reference proteome</keyword>